<accession>Q2FSE9</accession>
<gene>
    <name evidence="5" type="primary">hisC</name>
    <name evidence="7" type="ordered locus">Mhun_2525</name>
</gene>
<dbReference type="GO" id="GO:0000105">
    <property type="term" value="P:L-histidine biosynthetic process"/>
    <property type="evidence" value="ECO:0007669"/>
    <property type="project" value="UniProtKB-UniRule"/>
</dbReference>
<dbReference type="STRING" id="323259.Mhun_2525"/>
<dbReference type="PANTHER" id="PTHR43643">
    <property type="entry name" value="HISTIDINOL-PHOSPHATE AMINOTRANSFERASE 2"/>
    <property type="match status" value="1"/>
</dbReference>
<dbReference type="Pfam" id="PF00155">
    <property type="entry name" value="Aminotran_1_2"/>
    <property type="match status" value="1"/>
</dbReference>
<keyword evidence="5" id="KW-0028">Amino-acid biosynthesis</keyword>
<keyword evidence="5" id="KW-0368">Histidine biosynthesis</keyword>
<comment type="cofactor">
    <cofactor evidence="1 5">
        <name>pyridoxal 5'-phosphate</name>
        <dbReference type="ChEBI" id="CHEBI:597326"/>
    </cofactor>
</comment>
<dbReference type="UniPathway" id="UPA00031">
    <property type="reaction ID" value="UER00012"/>
</dbReference>
<feature type="modified residue" description="N6-(pyridoxal phosphate)lysine" evidence="5">
    <location>
        <position position="222"/>
    </location>
</feature>
<dbReference type="InterPro" id="IPR015424">
    <property type="entry name" value="PyrdxlP-dep_Trfase"/>
</dbReference>
<keyword evidence="3 5" id="KW-0808">Transferase</keyword>
<evidence type="ECO:0000313" key="8">
    <source>
        <dbReference type="Proteomes" id="UP000001941"/>
    </source>
</evidence>
<proteinExistence type="inferred from homology"/>
<dbReference type="Proteomes" id="UP000001941">
    <property type="component" value="Chromosome"/>
</dbReference>
<dbReference type="FunCoup" id="Q2FSE9">
    <property type="interactions" value="91"/>
</dbReference>
<dbReference type="InterPro" id="IPR004839">
    <property type="entry name" value="Aminotransferase_I/II_large"/>
</dbReference>
<dbReference type="EMBL" id="CP000254">
    <property type="protein sequence ID" value="ABD42225.1"/>
    <property type="molecule type" value="Genomic_DNA"/>
</dbReference>
<sequence>MQQSNRSADLIRDLYRQDTGYVFAKKPEEIAKEFGFAEVARLASNENPFGPSPRALKEAEKALCSMHRYPDTTHTNLISALRRYHGDYSFVTGVGMDGVIETCIRVLINPGDQVAISTPTFSFYGLAAAAQGGDVTHIPRNPDFSVDIPSFIASARKAKISFLCTPNNPSGTVTPVSDIEEILKNIDGILFLDNAYVEFSPVDYRDLMNRYDNLIIGRTMSKVFGLAGCRVGYAFVPDWFRPVYEKAATPFTLNTISAAAAVGALEDHEYIDRTIAYVKKWRDIFTKESGKTILPSGANFVMIDVTPLTGDQATDFFAQNGVLVRSCRSFPGLADHYIRVCIGEEWENNRFIEVFRRL</sequence>
<dbReference type="SUPFAM" id="SSF53383">
    <property type="entry name" value="PLP-dependent transferases"/>
    <property type="match status" value="1"/>
</dbReference>
<dbReference type="OrthoDB" id="9929at2157"/>
<evidence type="ECO:0000256" key="5">
    <source>
        <dbReference type="HAMAP-Rule" id="MF_01023"/>
    </source>
</evidence>
<organism evidence="7 8">
    <name type="scientific">Methanospirillum hungatei JF-1 (strain ATCC 27890 / DSM 864 / NBRC 100397 / JF-1)</name>
    <dbReference type="NCBI Taxonomy" id="323259"/>
    <lineage>
        <taxon>Archaea</taxon>
        <taxon>Methanobacteriati</taxon>
        <taxon>Methanobacteriota</taxon>
        <taxon>Stenosarchaea group</taxon>
        <taxon>Methanomicrobia</taxon>
        <taxon>Methanomicrobiales</taxon>
        <taxon>Methanospirillaceae</taxon>
        <taxon>Methanospirillum</taxon>
    </lineage>
</organism>
<evidence type="ECO:0000256" key="2">
    <source>
        <dbReference type="ARBA" id="ARBA00022576"/>
    </source>
</evidence>
<dbReference type="InterPro" id="IPR015421">
    <property type="entry name" value="PyrdxlP-dep_Trfase_major"/>
</dbReference>
<evidence type="ECO:0000256" key="4">
    <source>
        <dbReference type="ARBA" id="ARBA00022898"/>
    </source>
</evidence>
<evidence type="ECO:0000313" key="7">
    <source>
        <dbReference type="EMBL" id="ABD42225.1"/>
    </source>
</evidence>
<feature type="domain" description="Aminotransferase class I/classII large" evidence="6">
    <location>
        <begin position="39"/>
        <end position="354"/>
    </location>
</feature>
<name>Q2FSE9_METHJ</name>
<dbReference type="AlphaFoldDB" id="Q2FSE9"/>
<comment type="similarity">
    <text evidence="5">Belongs to the class-II pyridoxal-phosphate-dependent aminotransferase family. Histidinol-phosphate aminotransferase subfamily.</text>
</comment>
<dbReference type="eggNOG" id="arCOG04273">
    <property type="taxonomic scope" value="Archaea"/>
</dbReference>
<protein>
    <recommendedName>
        <fullName evidence="5">Histidinol-phosphate aminotransferase</fullName>
        <ecNumber evidence="5">2.6.1.9</ecNumber>
    </recommendedName>
    <alternativeName>
        <fullName evidence="5">Imidazole acetol-phosphate transaminase</fullName>
    </alternativeName>
</protein>
<keyword evidence="2 5" id="KW-0032">Aminotransferase</keyword>
<dbReference type="KEGG" id="mhu:Mhun_2525"/>
<dbReference type="Gene3D" id="3.90.1150.10">
    <property type="entry name" value="Aspartate Aminotransferase, domain 1"/>
    <property type="match status" value="1"/>
</dbReference>
<comment type="pathway">
    <text evidence="5">Amino-acid biosynthesis; L-histidine biosynthesis; L-histidine from 5-phospho-alpha-D-ribose 1-diphosphate: step 7/9.</text>
</comment>
<comment type="catalytic activity">
    <reaction evidence="5">
        <text>L-histidinol phosphate + 2-oxoglutarate = 3-(imidazol-4-yl)-2-oxopropyl phosphate + L-glutamate</text>
        <dbReference type="Rhea" id="RHEA:23744"/>
        <dbReference type="ChEBI" id="CHEBI:16810"/>
        <dbReference type="ChEBI" id="CHEBI:29985"/>
        <dbReference type="ChEBI" id="CHEBI:57766"/>
        <dbReference type="ChEBI" id="CHEBI:57980"/>
        <dbReference type="EC" id="2.6.1.9"/>
    </reaction>
</comment>
<dbReference type="GO" id="GO:0030170">
    <property type="term" value="F:pyridoxal phosphate binding"/>
    <property type="evidence" value="ECO:0007669"/>
    <property type="project" value="InterPro"/>
</dbReference>
<keyword evidence="4 5" id="KW-0663">Pyridoxal phosphate</keyword>
<dbReference type="HAMAP" id="MF_01023">
    <property type="entry name" value="HisC_aminotrans_2"/>
    <property type="match status" value="1"/>
</dbReference>
<dbReference type="NCBIfam" id="TIGR01141">
    <property type="entry name" value="hisC"/>
    <property type="match status" value="1"/>
</dbReference>
<dbReference type="RefSeq" id="WP_011449483.1">
    <property type="nucleotide sequence ID" value="NC_007796.1"/>
</dbReference>
<reference evidence="8" key="1">
    <citation type="journal article" date="2016" name="Stand. Genomic Sci.">
        <title>Complete genome sequence of Methanospirillum hungatei type strain JF1.</title>
        <authorList>
            <person name="Gunsalus R.P."/>
            <person name="Cook L.E."/>
            <person name="Crable B."/>
            <person name="Rohlin L."/>
            <person name="McDonald E."/>
            <person name="Mouttaki H."/>
            <person name="Sieber J.R."/>
            <person name="Poweleit N."/>
            <person name="Zhou H."/>
            <person name="Lapidus A.L."/>
            <person name="Daligault H.E."/>
            <person name="Land M."/>
            <person name="Gilna P."/>
            <person name="Ivanova N."/>
            <person name="Kyrpides N."/>
            <person name="Culley D.E."/>
            <person name="McInerney M.J."/>
        </authorList>
    </citation>
    <scope>NUCLEOTIDE SEQUENCE [LARGE SCALE GENOMIC DNA]</scope>
    <source>
        <strain evidence="8">ATCC 27890 / DSM 864 / NBRC 100397 / JF-1</strain>
    </source>
</reference>
<dbReference type="InterPro" id="IPR005861">
    <property type="entry name" value="HisP_aminotrans"/>
</dbReference>
<dbReference type="PANTHER" id="PTHR43643:SF3">
    <property type="entry name" value="HISTIDINOL-PHOSPHATE AMINOTRANSFERASE"/>
    <property type="match status" value="1"/>
</dbReference>
<dbReference type="InterPro" id="IPR015422">
    <property type="entry name" value="PyrdxlP-dep_Trfase_small"/>
</dbReference>
<evidence type="ECO:0000259" key="6">
    <source>
        <dbReference type="Pfam" id="PF00155"/>
    </source>
</evidence>
<keyword evidence="8" id="KW-1185">Reference proteome</keyword>
<dbReference type="EC" id="2.6.1.9" evidence="5"/>
<evidence type="ECO:0000256" key="1">
    <source>
        <dbReference type="ARBA" id="ARBA00001933"/>
    </source>
</evidence>
<dbReference type="HOGENOM" id="CLU_017584_3_3_2"/>
<dbReference type="InterPro" id="IPR050106">
    <property type="entry name" value="HistidinolP_aminotransfase"/>
</dbReference>
<dbReference type="GO" id="GO:0004400">
    <property type="term" value="F:histidinol-phosphate transaminase activity"/>
    <property type="evidence" value="ECO:0007669"/>
    <property type="project" value="UniProtKB-UniRule"/>
</dbReference>
<dbReference type="GeneID" id="3922311"/>
<dbReference type="EnsemblBacteria" id="ABD42225">
    <property type="protein sequence ID" value="ABD42225"/>
    <property type="gene ID" value="Mhun_2525"/>
</dbReference>
<dbReference type="Gene3D" id="3.40.640.10">
    <property type="entry name" value="Type I PLP-dependent aspartate aminotransferase-like (Major domain)"/>
    <property type="match status" value="1"/>
</dbReference>
<dbReference type="InParanoid" id="Q2FSE9"/>
<dbReference type="CDD" id="cd00609">
    <property type="entry name" value="AAT_like"/>
    <property type="match status" value="1"/>
</dbReference>
<evidence type="ECO:0000256" key="3">
    <source>
        <dbReference type="ARBA" id="ARBA00022679"/>
    </source>
</evidence>